<accession>A0AAX3PEL4</accession>
<name>A0AAX3PEL4_AERHY</name>
<keyword evidence="1" id="KW-0614">Plasmid</keyword>
<evidence type="ECO:0000313" key="2">
    <source>
        <dbReference type="Proteomes" id="UP001214666"/>
    </source>
</evidence>
<dbReference type="RefSeq" id="WP_275116023.1">
    <property type="nucleotide sequence ID" value="NZ_CP118944.1"/>
</dbReference>
<dbReference type="Proteomes" id="UP001214666">
    <property type="component" value="Plasmid pK533-strA"/>
</dbReference>
<dbReference type="AlphaFoldDB" id="A0AAX3PEL4"/>
<gene>
    <name evidence="1" type="ORF">PY771_25390</name>
</gene>
<geneLocation type="plasmid" evidence="1 2">
    <name>pK533-strA</name>
</geneLocation>
<organism evidence="1 2">
    <name type="scientific">Aeromonas hydrophila</name>
    <dbReference type="NCBI Taxonomy" id="644"/>
    <lineage>
        <taxon>Bacteria</taxon>
        <taxon>Pseudomonadati</taxon>
        <taxon>Pseudomonadota</taxon>
        <taxon>Gammaproteobacteria</taxon>
        <taxon>Aeromonadales</taxon>
        <taxon>Aeromonadaceae</taxon>
        <taxon>Aeromonas</taxon>
    </lineage>
</organism>
<reference evidence="1" key="1">
    <citation type="submission" date="2023-02" db="EMBL/GenBank/DDBJ databases">
        <title>The sequence of Aeromonas hydrophila K533.</title>
        <authorList>
            <person name="Luo X."/>
        </authorList>
    </citation>
    <scope>NUCLEOTIDE SEQUENCE</scope>
    <source>
        <strain evidence="1">K533</strain>
        <plasmid evidence="1">pK533-strA</plasmid>
    </source>
</reference>
<evidence type="ECO:0000313" key="1">
    <source>
        <dbReference type="EMBL" id="WEE29265.1"/>
    </source>
</evidence>
<protein>
    <submittedName>
        <fullName evidence="1">Uncharacterized protein</fullName>
    </submittedName>
</protein>
<dbReference type="EMBL" id="CP118944">
    <property type="protein sequence ID" value="WEE29265.1"/>
    <property type="molecule type" value="Genomic_DNA"/>
</dbReference>
<sequence length="124" mass="13966">MAQRRCSTIGISYLERSSESRKANGKNKGQIMGTRNIQTGFYALQFGSWQSFEEAVRCGADYLIMDGISINDSSSISMVIDSLWMAEALIKAIGAKDDWKIIYWDGSRVFESDEIVNIYNELMA</sequence>
<proteinExistence type="predicted"/>